<dbReference type="Pfam" id="PF10539">
    <property type="entry name" value="Dev_Cell_Death"/>
    <property type="match status" value="2"/>
</dbReference>
<organism evidence="3 4">
    <name type="scientific">Kingdonia uniflora</name>
    <dbReference type="NCBI Taxonomy" id="39325"/>
    <lineage>
        <taxon>Eukaryota</taxon>
        <taxon>Viridiplantae</taxon>
        <taxon>Streptophyta</taxon>
        <taxon>Embryophyta</taxon>
        <taxon>Tracheophyta</taxon>
        <taxon>Spermatophyta</taxon>
        <taxon>Magnoliopsida</taxon>
        <taxon>Ranunculales</taxon>
        <taxon>Circaeasteraceae</taxon>
        <taxon>Kingdonia</taxon>
    </lineage>
</organism>
<feature type="region of interest" description="Disordered" evidence="1">
    <location>
        <begin position="235"/>
        <end position="307"/>
    </location>
</feature>
<dbReference type="PROSITE" id="PS51222">
    <property type="entry name" value="DCD"/>
    <property type="match status" value="2"/>
</dbReference>
<keyword evidence="4" id="KW-1185">Reference proteome</keyword>
<feature type="domain" description="DCD" evidence="2">
    <location>
        <begin position="58"/>
        <end position="185"/>
    </location>
</feature>
<evidence type="ECO:0000256" key="1">
    <source>
        <dbReference type="SAM" id="MobiDB-lite"/>
    </source>
</evidence>
<dbReference type="Proteomes" id="UP000541444">
    <property type="component" value="Unassembled WGS sequence"/>
</dbReference>
<evidence type="ECO:0000313" key="3">
    <source>
        <dbReference type="EMBL" id="KAF6169685.1"/>
    </source>
</evidence>
<dbReference type="InterPro" id="IPR013989">
    <property type="entry name" value="Dev_and_cell_death_domain"/>
</dbReference>
<gene>
    <name evidence="3" type="ORF">GIB67_004077</name>
</gene>
<dbReference type="Gene3D" id="3.40.50.1010">
    <property type="entry name" value="5'-nuclease"/>
    <property type="match status" value="1"/>
</dbReference>
<proteinExistence type="predicted"/>
<dbReference type="Pfam" id="PF01936">
    <property type="entry name" value="NYN"/>
    <property type="match status" value="1"/>
</dbReference>
<dbReference type="PANTHER" id="PTHR46444">
    <property type="entry name" value="DCD (DEVELOPMENT AND CELL DEATH) DOMAIN PROTEIN-RELATED"/>
    <property type="match status" value="1"/>
</dbReference>
<dbReference type="SMART" id="SM00767">
    <property type="entry name" value="DCD"/>
    <property type="match status" value="2"/>
</dbReference>
<dbReference type="OrthoDB" id="1920894at2759"/>
<name>A0A7J7NR66_9MAGN</name>
<reference evidence="3 4" key="1">
    <citation type="journal article" date="2020" name="IScience">
        <title>Genome Sequencing of the Endangered Kingdonia uniflora (Circaeasteraceae, Ranunculales) Reveals Potential Mechanisms of Evolutionary Specialization.</title>
        <authorList>
            <person name="Sun Y."/>
            <person name="Deng T."/>
            <person name="Zhang A."/>
            <person name="Moore M.J."/>
            <person name="Landis J.B."/>
            <person name="Lin N."/>
            <person name="Zhang H."/>
            <person name="Zhang X."/>
            <person name="Huang J."/>
            <person name="Zhang X."/>
            <person name="Sun H."/>
            <person name="Wang H."/>
        </authorList>
    </citation>
    <scope>NUCLEOTIDE SEQUENCE [LARGE SCALE GENOMIC DNA]</scope>
    <source>
        <strain evidence="3">TB1705</strain>
        <tissue evidence="3">Leaf</tissue>
    </source>
</reference>
<comment type="caution">
    <text evidence="3">The sequence shown here is derived from an EMBL/GenBank/DDBJ whole genome shotgun (WGS) entry which is preliminary data.</text>
</comment>
<dbReference type="InterPro" id="IPR021139">
    <property type="entry name" value="NYN"/>
</dbReference>
<sequence length="1128" mass="123260">MSFLFFFCSNIVVGIIMPRLRRKKAMETKSNENHNLHAHKNIEKITINKRKNEWFDGDPLAGFIFLCSGETKSEGYKKGIFGLPYWELDTVKKIKEGANLFLYDIDLRLLYGIYEATSDGGYCLDPSAFGGMFHAQVKFKIVRDCLPLCESASKNAIRKNYEGGLIVERQLTDRQVSKLIAMFCPIDLAPHSPPIELVEPPPDAAMPRSARAPLQSPPKVPFAAMSWNARAPLQSSPKVPYATMSHHAHAQLQSPPEDPYAATSHHGLASLDGQPRDSLPAMTHKARATLQRQREDQSSAMSHDTYALPQGIQRDTYAAISNDACTLHPRPPEEPYAAIAHHAPYLLQGPAWYPYAAMSENSGAALQVVAKDSYTAGNKMVDEDRSPGFIFLCNGKTNLEFFQKCLFGLSYGRMDVVKKIKEGTILFLYDVDLRLLYGIFVATSDGGHCLEPLAFEGLFPAQVRFKLVRCCLPLPGRELRNEIYEGTLNFNLELSDHQVRKLIDMFHRIDLPRTFPTKEIAQPPTLANLPQGVGYQLLRMSQFPPSDNPYADTTCDVPDLLQGQAGERYAALANHTGAPLQVLPGDPSAARNSRIDGDLLSGFIFMSCGKKKSECHQNCEATSDGGHCLEPSAFEGMFPAQVKKLISMFRPNPAIQMAPPPPPHPNPPQALGYQFQPMSLVPPQDPYAGTVFDSFAPAQRPQDASVSNNAENPCAVTSLNPHAVLQYPIEDSYADITKNAPAKPQGPAEDLCAVMTSKVGVSLQNLPEDPCTVITHNTGSPLQAPEENLCLHHECASPQDSLEDSHAAITHNSHAKLQGLMEDPYAVMTCKAGTRLRDPREGPCTATTYKAGAPLQAPLEDPCTARTHNAGTPLQVVHEMVPHSDRMAGRDGEYHVSRDKEMVSHLDIRSENCCNVQNQTPYATSHALPPSHEPQPLYRQPSTQQSRSSSQGPVAILWDIENCPIPNNVRSEDVAGNIRMAVNAHPNITGPIKVLSAYGDFSTFPRRVREGCQRTGVKLIDVPNGRKDAADKAILVDMFLFAFENRPPSSILLISGDVDFSPALHILGQQGYTVILVIPDGVGVSSALRNSGRAKVTCQANLCPVAAASASSPAPALAPAPAVSVPLQ</sequence>
<dbReference type="GO" id="GO:0004540">
    <property type="term" value="F:RNA nuclease activity"/>
    <property type="evidence" value="ECO:0007669"/>
    <property type="project" value="InterPro"/>
</dbReference>
<evidence type="ECO:0000313" key="4">
    <source>
        <dbReference type="Proteomes" id="UP000541444"/>
    </source>
</evidence>
<feature type="region of interest" description="Disordered" evidence="1">
    <location>
        <begin position="921"/>
        <end position="951"/>
    </location>
</feature>
<evidence type="ECO:0000259" key="2">
    <source>
        <dbReference type="PROSITE" id="PS51222"/>
    </source>
</evidence>
<dbReference type="PANTHER" id="PTHR46444:SF19">
    <property type="entry name" value="OS02G0745600 PROTEIN"/>
    <property type="match status" value="1"/>
</dbReference>
<protein>
    <recommendedName>
        <fullName evidence="2">DCD domain-containing protein</fullName>
    </recommendedName>
</protein>
<dbReference type="EMBL" id="JACGCM010000628">
    <property type="protein sequence ID" value="KAF6169685.1"/>
    <property type="molecule type" value="Genomic_DNA"/>
</dbReference>
<accession>A0A7J7NR66</accession>
<dbReference type="AlphaFoldDB" id="A0A7J7NR66"/>
<feature type="domain" description="DCD" evidence="2">
    <location>
        <begin position="384"/>
        <end position="508"/>
    </location>
</feature>
<feature type="compositionally biased region" description="Low complexity" evidence="1">
    <location>
        <begin position="939"/>
        <end position="951"/>
    </location>
</feature>
<dbReference type="CDD" id="cd10910">
    <property type="entry name" value="PIN_limkain_b1_N_like"/>
    <property type="match status" value="1"/>
</dbReference>